<keyword evidence="2" id="KW-1185">Reference proteome</keyword>
<evidence type="ECO:0000313" key="1">
    <source>
        <dbReference type="EMBL" id="MBK1629971.1"/>
    </source>
</evidence>
<dbReference type="EMBL" id="NRRV01000007">
    <property type="protein sequence ID" value="MBK1629971.1"/>
    <property type="molecule type" value="Genomic_DNA"/>
</dbReference>
<dbReference type="Proteomes" id="UP000748752">
    <property type="component" value="Unassembled WGS sequence"/>
</dbReference>
<sequence>MPVPLKPRRLDLGGSSFLELTQDPDRPRRYLVRYCGFDRDRRALAATERVRVRLLLASQRGQGAHPYPLPARVIIGSIDSRGWHCGRSPYAEPLAALPAVREHIDQLLGDLALRVALAAANARDPLAHD</sequence>
<comment type="caution">
    <text evidence="1">The sequence shown here is derived from an EMBL/GenBank/DDBJ whole genome shotgun (WGS) entry which is preliminary data.</text>
</comment>
<dbReference type="RefSeq" id="WP_200234360.1">
    <property type="nucleotide sequence ID" value="NZ_NRRV01000007.1"/>
</dbReference>
<reference evidence="1 2" key="1">
    <citation type="journal article" date="2020" name="Microorganisms">
        <title>Osmotic Adaptation and Compatible Solute Biosynthesis of Phototrophic Bacteria as Revealed from Genome Analyses.</title>
        <authorList>
            <person name="Imhoff J.F."/>
            <person name="Rahn T."/>
            <person name="Kunzel S."/>
            <person name="Keller A."/>
            <person name="Neulinger S.C."/>
        </authorList>
    </citation>
    <scope>NUCLEOTIDE SEQUENCE [LARGE SCALE GENOMIC DNA]</scope>
    <source>
        <strain evidence="1 2">DSM 6210</strain>
    </source>
</reference>
<gene>
    <name evidence="1" type="ORF">CKO31_04280</name>
</gene>
<name>A0ABS1CDI7_9GAMM</name>
<proteinExistence type="predicted"/>
<protein>
    <submittedName>
        <fullName evidence="1">Uncharacterized protein</fullName>
    </submittedName>
</protein>
<accession>A0ABS1CDI7</accession>
<organism evidence="1 2">
    <name type="scientific">Thiohalocapsa halophila</name>
    <dbReference type="NCBI Taxonomy" id="69359"/>
    <lineage>
        <taxon>Bacteria</taxon>
        <taxon>Pseudomonadati</taxon>
        <taxon>Pseudomonadota</taxon>
        <taxon>Gammaproteobacteria</taxon>
        <taxon>Chromatiales</taxon>
        <taxon>Chromatiaceae</taxon>
        <taxon>Thiohalocapsa</taxon>
    </lineage>
</organism>
<evidence type="ECO:0000313" key="2">
    <source>
        <dbReference type="Proteomes" id="UP000748752"/>
    </source>
</evidence>